<dbReference type="PROSITE" id="PS50843">
    <property type="entry name" value="EXPANSIN_CBD"/>
    <property type="match status" value="1"/>
</dbReference>
<dbReference type="GO" id="GO:0009653">
    <property type="term" value="P:anatomical structure morphogenesis"/>
    <property type="evidence" value="ECO:0007669"/>
    <property type="project" value="UniProtKB-ARBA"/>
</dbReference>
<dbReference type="PRINTS" id="PR00829">
    <property type="entry name" value="LOLP1ALLERGN"/>
</dbReference>
<dbReference type="GO" id="GO:0005576">
    <property type="term" value="C:extracellular region"/>
    <property type="evidence" value="ECO:0007669"/>
    <property type="project" value="UniProtKB-SubCell"/>
</dbReference>
<evidence type="ECO:0000256" key="2">
    <source>
        <dbReference type="ARBA" id="ARBA00022525"/>
    </source>
</evidence>
<evidence type="ECO:0000256" key="1">
    <source>
        <dbReference type="ARBA" id="ARBA00004613"/>
    </source>
</evidence>
<dbReference type="Gene3D" id="2.40.40.10">
    <property type="entry name" value="RlpA-like domain"/>
    <property type="match status" value="1"/>
</dbReference>
<evidence type="ECO:0000313" key="8">
    <source>
        <dbReference type="Proteomes" id="UP001630127"/>
    </source>
</evidence>
<gene>
    <name evidence="7" type="ORF">ACH5RR_038819</name>
</gene>
<dbReference type="Pfam" id="PF01357">
    <property type="entry name" value="Expansin_C"/>
    <property type="match status" value="1"/>
</dbReference>
<sequence>MAFALKLCCILFFSILVLFPITCYGDDVFLSTRATFYGSVGTFGTPSGACGYGEYGKTVNNGEVCGVSKLYKNGTGCGACYQVRCKHPQYCNEEGTTVVVTDFAVGHDTDFVLSFQAFAKLARTNMAKLLIALGVIDAEYKRVPCQYPGNNVKVKIHEKSRYPDYLAIILLYQGGESDITAVEVYEESSKKWKAMRRAYGAVWDISSPPKGAFSFRFQVSDSAGVKWVEPKKVIPSEWKAGIIIDTAVQLT</sequence>
<keyword evidence="8" id="KW-1185">Reference proteome</keyword>
<dbReference type="Pfam" id="PF03330">
    <property type="entry name" value="DPBB_1"/>
    <property type="match status" value="1"/>
</dbReference>
<dbReference type="InterPro" id="IPR007117">
    <property type="entry name" value="Expansin_CBD"/>
</dbReference>
<evidence type="ECO:0000256" key="4">
    <source>
        <dbReference type="SAM" id="SignalP"/>
    </source>
</evidence>
<dbReference type="InterPro" id="IPR007112">
    <property type="entry name" value="Expansin/allergen_DPBB_dom"/>
</dbReference>
<dbReference type="SUPFAM" id="SSF49590">
    <property type="entry name" value="PHL pollen allergen"/>
    <property type="match status" value="1"/>
</dbReference>
<organism evidence="7 8">
    <name type="scientific">Cinchona calisaya</name>
    <dbReference type="NCBI Taxonomy" id="153742"/>
    <lineage>
        <taxon>Eukaryota</taxon>
        <taxon>Viridiplantae</taxon>
        <taxon>Streptophyta</taxon>
        <taxon>Embryophyta</taxon>
        <taxon>Tracheophyta</taxon>
        <taxon>Spermatophyta</taxon>
        <taxon>Magnoliopsida</taxon>
        <taxon>eudicotyledons</taxon>
        <taxon>Gunneridae</taxon>
        <taxon>Pentapetalae</taxon>
        <taxon>asterids</taxon>
        <taxon>lamiids</taxon>
        <taxon>Gentianales</taxon>
        <taxon>Rubiaceae</taxon>
        <taxon>Cinchonoideae</taxon>
        <taxon>Cinchoneae</taxon>
        <taxon>Cinchona</taxon>
    </lineage>
</organism>
<feature type="chain" id="PRO_5044788359" description="Expansin-like B1" evidence="4">
    <location>
        <begin position="26"/>
        <end position="251"/>
    </location>
</feature>
<dbReference type="InterPro" id="IPR007118">
    <property type="entry name" value="Expan_Lol_pI"/>
</dbReference>
<proteinExistence type="inferred from homology"/>
<dbReference type="InterPro" id="IPR036749">
    <property type="entry name" value="Expansin_CBD_sf"/>
</dbReference>
<dbReference type="EMBL" id="JBJUIK010000016">
    <property type="protein sequence ID" value="KAL3499726.1"/>
    <property type="molecule type" value="Genomic_DNA"/>
</dbReference>
<dbReference type="InterPro" id="IPR005795">
    <property type="entry name" value="LolPI"/>
</dbReference>
<evidence type="ECO:0000259" key="5">
    <source>
        <dbReference type="PROSITE" id="PS50842"/>
    </source>
</evidence>
<evidence type="ECO:0000313" key="7">
    <source>
        <dbReference type="EMBL" id="KAL3499726.1"/>
    </source>
</evidence>
<evidence type="ECO:0008006" key="9">
    <source>
        <dbReference type="Google" id="ProtNLM"/>
    </source>
</evidence>
<dbReference type="InterPro" id="IPR009009">
    <property type="entry name" value="RlpA-like_DPBB"/>
</dbReference>
<reference evidence="7 8" key="1">
    <citation type="submission" date="2024-11" db="EMBL/GenBank/DDBJ databases">
        <title>A near-complete genome assembly of Cinchona calisaya.</title>
        <authorList>
            <person name="Lian D.C."/>
            <person name="Zhao X.W."/>
            <person name="Wei L."/>
        </authorList>
    </citation>
    <scope>NUCLEOTIDE SEQUENCE [LARGE SCALE GENOMIC DNA]</scope>
    <source>
        <tissue evidence="7">Nenye</tissue>
    </source>
</reference>
<dbReference type="AlphaFoldDB" id="A0ABD2XY76"/>
<dbReference type="Proteomes" id="UP001630127">
    <property type="component" value="Unassembled WGS sequence"/>
</dbReference>
<accession>A0ABD2XY76</accession>
<comment type="caution">
    <text evidence="7">The sequence shown here is derived from an EMBL/GenBank/DDBJ whole genome shotgun (WGS) entry which is preliminary data.</text>
</comment>
<evidence type="ECO:0000259" key="6">
    <source>
        <dbReference type="PROSITE" id="PS50843"/>
    </source>
</evidence>
<dbReference type="Gene3D" id="2.60.40.760">
    <property type="entry name" value="Expansin, cellulose-binding-like domain"/>
    <property type="match status" value="1"/>
</dbReference>
<dbReference type="PANTHER" id="PTHR31692:SF2">
    <property type="entry name" value="EXPANSIN-LIKE B1"/>
    <property type="match status" value="1"/>
</dbReference>
<dbReference type="InterPro" id="IPR036908">
    <property type="entry name" value="RlpA-like_sf"/>
</dbReference>
<comment type="subcellular location">
    <subcellularLocation>
        <location evidence="1">Secreted</location>
    </subcellularLocation>
</comment>
<evidence type="ECO:0000256" key="3">
    <source>
        <dbReference type="RuleBase" id="RU003460"/>
    </source>
</evidence>
<name>A0ABD2XY76_9GENT</name>
<dbReference type="PANTHER" id="PTHR31692">
    <property type="entry name" value="EXPANSIN-B3"/>
    <property type="match status" value="1"/>
</dbReference>
<feature type="domain" description="Expansin-like CBD" evidence="6">
    <location>
        <begin position="164"/>
        <end position="246"/>
    </location>
</feature>
<comment type="similarity">
    <text evidence="3">Belongs to the expansin family.</text>
</comment>
<feature type="domain" description="Expansin-like EG45" evidence="5">
    <location>
        <begin position="47"/>
        <end position="150"/>
    </location>
</feature>
<dbReference type="PRINTS" id="PR01225">
    <property type="entry name" value="EXPANSNFAMLY"/>
</dbReference>
<keyword evidence="2" id="KW-0964">Secreted</keyword>
<protein>
    <recommendedName>
        <fullName evidence="9">Expansin-like B1</fullName>
    </recommendedName>
</protein>
<feature type="signal peptide" evidence="4">
    <location>
        <begin position="1"/>
        <end position="25"/>
    </location>
</feature>
<dbReference type="SUPFAM" id="SSF50685">
    <property type="entry name" value="Barwin-like endoglucanases"/>
    <property type="match status" value="1"/>
</dbReference>
<keyword evidence="4" id="KW-0732">Signal</keyword>
<dbReference type="PROSITE" id="PS50842">
    <property type="entry name" value="EXPANSIN_EG45"/>
    <property type="match status" value="1"/>
</dbReference>